<reference evidence="3 4" key="1">
    <citation type="submission" date="2024-06" db="EMBL/GenBank/DDBJ databases">
        <title>A chromosome level genome sequence of Diviner's sage (Salvia divinorum).</title>
        <authorList>
            <person name="Ford S.A."/>
            <person name="Ro D.-K."/>
            <person name="Ness R.W."/>
            <person name="Phillips M.A."/>
        </authorList>
    </citation>
    <scope>NUCLEOTIDE SEQUENCE [LARGE SCALE GENOMIC DNA]</scope>
    <source>
        <strain evidence="3">SAF-2024a</strain>
        <tissue evidence="3">Leaf</tissue>
    </source>
</reference>
<dbReference type="InterPro" id="IPR012349">
    <property type="entry name" value="Split_barrel_FMN-bd"/>
</dbReference>
<protein>
    <submittedName>
        <fullName evidence="3">Protein CREG1-like</fullName>
    </submittedName>
</protein>
<keyword evidence="4" id="KW-1185">Reference proteome</keyword>
<feature type="chain" id="PRO_5044822936" evidence="1">
    <location>
        <begin position="26"/>
        <end position="188"/>
    </location>
</feature>
<keyword evidence="1" id="KW-0732">Signal</keyword>
<dbReference type="EMBL" id="JBEAFC010000003">
    <property type="protein sequence ID" value="KAL1561739.1"/>
    <property type="molecule type" value="Genomic_DNA"/>
</dbReference>
<comment type="caution">
    <text evidence="3">The sequence shown here is derived from an EMBL/GenBank/DDBJ whole genome shotgun (WGS) entry which is preliminary data.</text>
</comment>
<name>A0ABD1HZ37_SALDI</name>
<dbReference type="AlphaFoldDB" id="A0ABD1HZ37"/>
<evidence type="ECO:0000313" key="4">
    <source>
        <dbReference type="Proteomes" id="UP001567538"/>
    </source>
</evidence>
<dbReference type="GO" id="GO:0005737">
    <property type="term" value="C:cytoplasm"/>
    <property type="evidence" value="ECO:0007669"/>
    <property type="project" value="UniProtKB-ARBA"/>
</dbReference>
<dbReference type="Proteomes" id="UP001567538">
    <property type="component" value="Unassembled WGS sequence"/>
</dbReference>
<feature type="domain" description="CREG-like beta-barrel" evidence="2">
    <location>
        <begin position="29"/>
        <end position="173"/>
    </location>
</feature>
<dbReference type="PANTHER" id="PTHR13343:SF17">
    <property type="entry name" value="CELLULAR REPRESSOR OF E1A-STIMULATED GENES, ISOFORM A"/>
    <property type="match status" value="1"/>
</dbReference>
<feature type="signal peptide" evidence="1">
    <location>
        <begin position="1"/>
        <end position="25"/>
    </location>
</feature>
<evidence type="ECO:0000256" key="1">
    <source>
        <dbReference type="SAM" id="SignalP"/>
    </source>
</evidence>
<dbReference type="SUPFAM" id="SSF50475">
    <property type="entry name" value="FMN-binding split barrel"/>
    <property type="match status" value="1"/>
</dbReference>
<organism evidence="3 4">
    <name type="scientific">Salvia divinorum</name>
    <name type="common">Maria pastora</name>
    <name type="synonym">Diviner's sage</name>
    <dbReference type="NCBI Taxonomy" id="28513"/>
    <lineage>
        <taxon>Eukaryota</taxon>
        <taxon>Viridiplantae</taxon>
        <taxon>Streptophyta</taxon>
        <taxon>Embryophyta</taxon>
        <taxon>Tracheophyta</taxon>
        <taxon>Spermatophyta</taxon>
        <taxon>Magnoliopsida</taxon>
        <taxon>eudicotyledons</taxon>
        <taxon>Gunneridae</taxon>
        <taxon>Pentapetalae</taxon>
        <taxon>asterids</taxon>
        <taxon>lamiids</taxon>
        <taxon>Lamiales</taxon>
        <taxon>Lamiaceae</taxon>
        <taxon>Nepetoideae</taxon>
        <taxon>Mentheae</taxon>
        <taxon>Salviinae</taxon>
        <taxon>Salvia</taxon>
        <taxon>Salvia subgen. Calosphace</taxon>
    </lineage>
</organism>
<dbReference type="Pfam" id="PF13883">
    <property type="entry name" value="CREG_beta-barrel"/>
    <property type="match status" value="1"/>
</dbReference>
<dbReference type="InterPro" id="IPR055343">
    <property type="entry name" value="CREG_beta-barrel"/>
</dbReference>
<dbReference type="Gene3D" id="2.30.110.10">
    <property type="entry name" value="Electron Transport, Fmn-binding Protein, Chain A"/>
    <property type="match status" value="1"/>
</dbReference>
<evidence type="ECO:0000313" key="3">
    <source>
        <dbReference type="EMBL" id="KAL1561739.1"/>
    </source>
</evidence>
<evidence type="ECO:0000259" key="2">
    <source>
        <dbReference type="Pfam" id="PF13883"/>
    </source>
</evidence>
<dbReference type="PANTHER" id="PTHR13343">
    <property type="entry name" value="CREG1 PROTEIN"/>
    <property type="match status" value="1"/>
</dbReference>
<proteinExistence type="predicted"/>
<gene>
    <name evidence="3" type="ORF">AAHA92_04404</name>
</gene>
<accession>A0ABD1HZ37</accession>
<sequence>MAGRRSSSLALSMVILLAVLSTASATGRPDVDDVPRFARWLVSQGKWGVIGIHRASAPFTYPASYTDARRGIPLFFLSQLDPVGRGYTLDARASFTISEISVNDCSGSDPQSPSCAKITLSGQLIQLAADSKEESKAKKALFKAHPEFAGFPNLNGTFSVYKLDIGDIFLVNKPAPARNLTVEAYLEA</sequence>